<gene>
    <name evidence="1" type="ORF">ACFY35_45265</name>
</gene>
<dbReference type="Gene3D" id="3.40.50.720">
    <property type="entry name" value="NAD(P)-binding Rossmann-like Domain"/>
    <property type="match status" value="1"/>
</dbReference>
<dbReference type="RefSeq" id="WP_387698394.1">
    <property type="nucleotide sequence ID" value="NZ_JBIAZU010000009.1"/>
</dbReference>
<reference evidence="1 2" key="1">
    <citation type="submission" date="2024-10" db="EMBL/GenBank/DDBJ databases">
        <title>The Natural Products Discovery Center: Release of the First 8490 Sequenced Strains for Exploring Actinobacteria Biosynthetic Diversity.</title>
        <authorList>
            <person name="Kalkreuter E."/>
            <person name="Kautsar S.A."/>
            <person name="Yang D."/>
            <person name="Bader C.D."/>
            <person name="Teijaro C.N."/>
            <person name="Fluegel L."/>
            <person name="Davis C.M."/>
            <person name="Simpson J.R."/>
            <person name="Lauterbach L."/>
            <person name="Steele A.D."/>
            <person name="Gui C."/>
            <person name="Meng S."/>
            <person name="Li G."/>
            <person name="Viehrig K."/>
            <person name="Ye F."/>
            <person name="Su P."/>
            <person name="Kiefer A.F."/>
            <person name="Nichols A."/>
            <person name="Cepeda A.J."/>
            <person name="Yan W."/>
            <person name="Fan B."/>
            <person name="Jiang Y."/>
            <person name="Adhikari A."/>
            <person name="Zheng C.-J."/>
            <person name="Schuster L."/>
            <person name="Cowan T.M."/>
            <person name="Smanski M.J."/>
            <person name="Chevrette M.G."/>
            <person name="De Carvalho L.P.S."/>
            <person name="Shen B."/>
        </authorList>
    </citation>
    <scope>NUCLEOTIDE SEQUENCE [LARGE SCALE GENOMIC DNA]</scope>
    <source>
        <strain evidence="1 2">NPDC000087</strain>
    </source>
</reference>
<name>A0ABW6WUN2_9ACTN</name>
<proteinExistence type="predicted"/>
<dbReference type="Proteomes" id="UP001602245">
    <property type="component" value="Unassembled WGS sequence"/>
</dbReference>
<keyword evidence="2" id="KW-1185">Reference proteome</keyword>
<protein>
    <submittedName>
        <fullName evidence="1">Uncharacterized protein</fullName>
    </submittedName>
</protein>
<comment type="caution">
    <text evidence="1">The sequence shown here is derived from an EMBL/GenBank/DDBJ whole genome shotgun (WGS) entry which is preliminary data.</text>
</comment>
<dbReference type="EMBL" id="JBIAZU010000009">
    <property type="protein sequence ID" value="MFF5296693.1"/>
    <property type="molecule type" value="Genomic_DNA"/>
</dbReference>
<accession>A0ABW6WUN2</accession>
<sequence>MDALERGVGEDLPIADENLTWDQLFGRIAEAVGRPRRVRRIPPAVIRSSLRAGSRLQSLAGRESGVDPAEFADLLLRELFIDPPTGRPLDAAFAASFSTGGE</sequence>
<evidence type="ECO:0000313" key="2">
    <source>
        <dbReference type="Proteomes" id="UP001602245"/>
    </source>
</evidence>
<organism evidence="1 2">
    <name type="scientific">Paractinoplanes globisporus</name>
    <dbReference type="NCBI Taxonomy" id="113565"/>
    <lineage>
        <taxon>Bacteria</taxon>
        <taxon>Bacillati</taxon>
        <taxon>Actinomycetota</taxon>
        <taxon>Actinomycetes</taxon>
        <taxon>Micromonosporales</taxon>
        <taxon>Micromonosporaceae</taxon>
        <taxon>Paractinoplanes</taxon>
    </lineage>
</organism>
<evidence type="ECO:0000313" key="1">
    <source>
        <dbReference type="EMBL" id="MFF5296693.1"/>
    </source>
</evidence>